<evidence type="ECO:0000256" key="11">
    <source>
        <dbReference type="ARBA" id="ARBA00023288"/>
    </source>
</evidence>
<evidence type="ECO:0000313" key="20">
    <source>
        <dbReference type="Proteomes" id="UP001165289"/>
    </source>
</evidence>
<dbReference type="EC" id="3.1.3.48" evidence="3"/>
<evidence type="ECO:0000256" key="7">
    <source>
        <dbReference type="ARBA" id="ARBA00022801"/>
    </source>
</evidence>
<evidence type="ECO:0000256" key="5">
    <source>
        <dbReference type="ARBA" id="ARBA00022481"/>
    </source>
</evidence>
<keyword evidence="12" id="KW-0636">Prenylation</keyword>
<dbReference type="GO" id="GO:0005886">
    <property type="term" value="C:plasma membrane"/>
    <property type="evidence" value="ECO:0007669"/>
    <property type="project" value="UniProtKB-SubCell"/>
</dbReference>
<feature type="domain" description="Tyrosine specific protein phosphatases" evidence="18">
    <location>
        <begin position="74"/>
        <end position="145"/>
    </location>
</feature>
<evidence type="ECO:0000256" key="14">
    <source>
        <dbReference type="ARBA" id="ARBA00057132"/>
    </source>
</evidence>
<keyword evidence="9" id="KW-0472">Membrane</keyword>
<dbReference type="Proteomes" id="UP001165289">
    <property type="component" value="Unassembled WGS sequence"/>
</dbReference>
<dbReference type="GO" id="GO:0009966">
    <property type="term" value="P:regulation of signal transduction"/>
    <property type="evidence" value="ECO:0007669"/>
    <property type="project" value="UniProtKB-ARBA"/>
</dbReference>
<comment type="catalytic activity">
    <reaction evidence="13">
        <text>O-phospho-L-tyrosyl-[protein] + H2O = L-tyrosyl-[protein] + phosphate</text>
        <dbReference type="Rhea" id="RHEA:10684"/>
        <dbReference type="Rhea" id="RHEA-COMP:10136"/>
        <dbReference type="Rhea" id="RHEA-COMP:20101"/>
        <dbReference type="ChEBI" id="CHEBI:15377"/>
        <dbReference type="ChEBI" id="CHEBI:43474"/>
        <dbReference type="ChEBI" id="CHEBI:46858"/>
        <dbReference type="ChEBI" id="CHEBI:61978"/>
        <dbReference type="EC" id="3.1.3.48"/>
    </reaction>
</comment>
<dbReference type="EMBL" id="JAKMXF010000111">
    <property type="protein sequence ID" value="KAI6657265.1"/>
    <property type="molecule type" value="Genomic_DNA"/>
</dbReference>
<evidence type="ECO:0000313" key="19">
    <source>
        <dbReference type="EMBL" id="KAI6657265.1"/>
    </source>
</evidence>
<keyword evidence="4" id="KW-1003">Cell membrane</keyword>
<dbReference type="SUPFAM" id="SSF52799">
    <property type="entry name" value="(Phosphotyrosine protein) phosphatases II"/>
    <property type="match status" value="1"/>
</dbReference>
<evidence type="ECO:0000256" key="1">
    <source>
        <dbReference type="ARBA" id="ARBA00004236"/>
    </source>
</evidence>
<accession>A0AAV7K9A9</accession>
<proteinExistence type="predicted"/>
<keyword evidence="7" id="KW-0378">Hydrolase</keyword>
<dbReference type="Pfam" id="PF22785">
    <property type="entry name" value="Tc-R-P"/>
    <property type="match status" value="1"/>
</dbReference>
<evidence type="ECO:0000256" key="13">
    <source>
        <dbReference type="ARBA" id="ARBA00051722"/>
    </source>
</evidence>
<dbReference type="PANTHER" id="PTHR23339">
    <property type="entry name" value="TYROSINE SPECIFIC PROTEIN PHOSPHATASE AND DUAL SPECIFICITY PROTEIN PHOSPHATASE"/>
    <property type="match status" value="1"/>
</dbReference>
<evidence type="ECO:0000256" key="6">
    <source>
        <dbReference type="ARBA" id="ARBA00022753"/>
    </source>
</evidence>
<gene>
    <name evidence="19" type="ORF">LOD99_12</name>
</gene>
<keyword evidence="5" id="KW-0488">Methylation</keyword>
<keyword evidence="8" id="KW-0904">Protein phosphatase</keyword>
<dbReference type="AlphaFoldDB" id="A0AAV7K9A9"/>
<dbReference type="FunFam" id="3.90.190.10:FF:000105">
    <property type="entry name" value="Protein tyrosine phosphatase type IVA 3"/>
    <property type="match status" value="1"/>
</dbReference>
<evidence type="ECO:0000256" key="9">
    <source>
        <dbReference type="ARBA" id="ARBA00023136"/>
    </source>
</evidence>
<comment type="subunit">
    <text evidence="15">Interacts with tubulin.</text>
</comment>
<evidence type="ECO:0000256" key="16">
    <source>
        <dbReference type="ARBA" id="ARBA00069015"/>
    </source>
</evidence>
<keyword evidence="6" id="KW-0967">Endosome</keyword>
<sequence>MSLSSSLIQYKELNFLLCPSPTDTTLSAFIKTLKEHDVTTLIRCCEQSYSDEPLKKAGITLLDYDYPDGDVPPERLIESLITLLGQKNVSVNPKEAICIHCKSGLGRGPLLAAIALIERGLSAKETVDMLRGKIRGCINSKQLAYLYSYKARRKRSIQITRLSGYRLFASFPFRNFSSCLP</sequence>
<dbReference type="InterPro" id="IPR050561">
    <property type="entry name" value="PTP"/>
</dbReference>
<dbReference type="Gene3D" id="3.90.190.10">
    <property type="entry name" value="Protein tyrosine phosphatase superfamily"/>
    <property type="match status" value="1"/>
</dbReference>
<comment type="subcellular location">
    <subcellularLocation>
        <location evidence="1">Cell membrane</location>
    </subcellularLocation>
    <subcellularLocation>
        <location evidence="2">Early endosome</location>
    </subcellularLocation>
</comment>
<organism evidence="19 20">
    <name type="scientific">Oopsacas minuta</name>
    <dbReference type="NCBI Taxonomy" id="111878"/>
    <lineage>
        <taxon>Eukaryota</taxon>
        <taxon>Metazoa</taxon>
        <taxon>Porifera</taxon>
        <taxon>Hexactinellida</taxon>
        <taxon>Hexasterophora</taxon>
        <taxon>Lyssacinosida</taxon>
        <taxon>Leucopsacidae</taxon>
        <taxon>Oopsacas</taxon>
    </lineage>
</organism>
<comment type="caution">
    <text evidence="19">The sequence shown here is derived from an EMBL/GenBank/DDBJ whole genome shotgun (WGS) entry which is preliminary data.</text>
</comment>
<evidence type="ECO:0000256" key="17">
    <source>
        <dbReference type="ARBA" id="ARBA00082375"/>
    </source>
</evidence>
<protein>
    <recommendedName>
        <fullName evidence="16">Protein tyrosine phosphatase type IVA 3</fullName>
        <ecNumber evidence="3">3.1.3.48</ecNumber>
    </recommendedName>
    <alternativeName>
        <fullName evidence="17">Protein-tyrosine phosphatase 4a3</fullName>
    </alternativeName>
</protein>
<dbReference type="GO" id="GO:0004725">
    <property type="term" value="F:protein tyrosine phosphatase activity"/>
    <property type="evidence" value="ECO:0007669"/>
    <property type="project" value="UniProtKB-EC"/>
</dbReference>
<keyword evidence="11" id="KW-0449">Lipoprotein</keyword>
<dbReference type="PROSITE" id="PS50056">
    <property type="entry name" value="TYR_PHOSPHATASE_2"/>
    <property type="match status" value="1"/>
</dbReference>
<evidence type="ECO:0000259" key="18">
    <source>
        <dbReference type="PROSITE" id="PS50056"/>
    </source>
</evidence>
<dbReference type="InterPro" id="IPR029021">
    <property type="entry name" value="Prot-tyrosine_phosphatase-like"/>
</dbReference>
<dbReference type="InterPro" id="IPR000387">
    <property type="entry name" value="Tyr_Pase_dom"/>
</dbReference>
<dbReference type="GO" id="GO:0043542">
    <property type="term" value="P:endothelial cell migration"/>
    <property type="evidence" value="ECO:0007669"/>
    <property type="project" value="UniProtKB-ARBA"/>
</dbReference>
<keyword evidence="10" id="KW-1015">Disulfide bond</keyword>
<evidence type="ECO:0000256" key="8">
    <source>
        <dbReference type="ARBA" id="ARBA00022912"/>
    </source>
</evidence>
<evidence type="ECO:0000256" key="15">
    <source>
        <dbReference type="ARBA" id="ARBA00064590"/>
    </source>
</evidence>
<evidence type="ECO:0000256" key="3">
    <source>
        <dbReference type="ARBA" id="ARBA00013064"/>
    </source>
</evidence>
<evidence type="ECO:0000256" key="10">
    <source>
        <dbReference type="ARBA" id="ARBA00023157"/>
    </source>
</evidence>
<comment type="function">
    <text evidence="14">Protein tyrosine phosphatase which stimulates progression from G1 into S phase during mitosis. Enhances cell proliferation, cell motility and invasive activity, and promotes cancer metastasis. May be involved in the progression of cardiac hypertrophy by inhibiting intracellular calcium mobilization in response to angiotensin II.</text>
</comment>
<evidence type="ECO:0000256" key="4">
    <source>
        <dbReference type="ARBA" id="ARBA00022475"/>
    </source>
</evidence>
<dbReference type="GO" id="GO:0005769">
    <property type="term" value="C:early endosome"/>
    <property type="evidence" value="ECO:0007669"/>
    <property type="project" value="UniProtKB-SubCell"/>
</dbReference>
<evidence type="ECO:0000256" key="12">
    <source>
        <dbReference type="ARBA" id="ARBA00023289"/>
    </source>
</evidence>
<name>A0AAV7K9A9_9METZ</name>
<reference evidence="19 20" key="1">
    <citation type="journal article" date="2023" name="BMC Biol.">
        <title>The compact genome of the sponge Oopsacas minuta (Hexactinellida) is lacking key metazoan core genes.</title>
        <authorList>
            <person name="Santini S."/>
            <person name="Schenkelaars Q."/>
            <person name="Jourda C."/>
            <person name="Duchesne M."/>
            <person name="Belahbib H."/>
            <person name="Rocher C."/>
            <person name="Selva M."/>
            <person name="Riesgo A."/>
            <person name="Vervoort M."/>
            <person name="Leys S.P."/>
            <person name="Kodjabachian L."/>
            <person name="Le Bivic A."/>
            <person name="Borchiellini C."/>
            <person name="Claverie J.M."/>
            <person name="Renard E."/>
        </authorList>
    </citation>
    <scope>NUCLEOTIDE SEQUENCE [LARGE SCALE GENOMIC DNA]</scope>
    <source>
        <strain evidence="19">SPO-2</strain>
    </source>
</reference>
<evidence type="ECO:0000256" key="2">
    <source>
        <dbReference type="ARBA" id="ARBA00004412"/>
    </source>
</evidence>
<keyword evidence="20" id="KW-1185">Reference proteome</keyword>